<keyword evidence="1" id="KW-0472">Membrane</keyword>
<accession>D1P989</accession>
<name>D1P989_9BACT</name>
<reference evidence="2" key="1">
    <citation type="submission" date="2009-11" db="EMBL/GenBank/DDBJ databases">
        <authorList>
            <person name="Weinstock G."/>
            <person name="Sodergren E."/>
            <person name="Clifton S."/>
            <person name="Fulton L."/>
            <person name="Fulton B."/>
            <person name="Courtney L."/>
            <person name="Fronick C."/>
            <person name="Harrison M."/>
            <person name="Strong C."/>
            <person name="Farmer C."/>
            <person name="Delahaunty K."/>
            <person name="Markovic C."/>
            <person name="Hall O."/>
            <person name="Minx P."/>
            <person name="Tomlinson C."/>
            <person name="Mitreva M."/>
            <person name="Nelson J."/>
            <person name="Hou S."/>
            <person name="Wollam A."/>
            <person name="Pepin K.H."/>
            <person name="Johnson M."/>
            <person name="Bhonagiri V."/>
            <person name="Nash W.E."/>
            <person name="Warren W."/>
            <person name="Chinwalla A."/>
            <person name="Mardis E.R."/>
            <person name="Wilson R.K."/>
        </authorList>
    </citation>
    <scope>NUCLEOTIDE SEQUENCE [LARGE SCALE GENOMIC DNA]</scope>
    <source>
        <strain evidence="2">DSM 18205</strain>
    </source>
</reference>
<keyword evidence="3" id="KW-1185">Reference proteome</keyword>
<dbReference type="HOGENOM" id="CLU_3237600_0_0_10"/>
<organism evidence="2 3">
    <name type="scientific">Segatella copri DSM 18205</name>
    <dbReference type="NCBI Taxonomy" id="537011"/>
    <lineage>
        <taxon>Bacteria</taxon>
        <taxon>Pseudomonadati</taxon>
        <taxon>Bacteroidota</taxon>
        <taxon>Bacteroidia</taxon>
        <taxon>Bacteroidales</taxon>
        <taxon>Prevotellaceae</taxon>
        <taxon>Segatella</taxon>
    </lineage>
</organism>
<dbReference type="STRING" id="537011.PREVCOP_03746"/>
<dbReference type="PaxDb" id="537011-PREVCOP_03746"/>
<protein>
    <submittedName>
        <fullName evidence="2">Uncharacterized protein</fullName>
    </submittedName>
</protein>
<sequence>MSAMKACFQIAECSLSSAKILIFFYFMAFSFAFSPFSRKKVKI</sequence>
<keyword evidence="1" id="KW-0812">Transmembrane</keyword>
<evidence type="ECO:0000313" key="2">
    <source>
        <dbReference type="EMBL" id="EFB36700.1"/>
    </source>
</evidence>
<dbReference type="Proteomes" id="UP000004477">
    <property type="component" value="Unassembled WGS sequence"/>
</dbReference>
<dbReference type="EMBL" id="ACBX02000004">
    <property type="protein sequence ID" value="EFB36700.1"/>
    <property type="molecule type" value="Genomic_DNA"/>
</dbReference>
<dbReference type="AlphaFoldDB" id="D1P989"/>
<keyword evidence="1" id="KW-1133">Transmembrane helix</keyword>
<comment type="caution">
    <text evidence="2">The sequence shown here is derived from an EMBL/GenBank/DDBJ whole genome shotgun (WGS) entry which is preliminary data.</text>
</comment>
<evidence type="ECO:0000256" key="1">
    <source>
        <dbReference type="SAM" id="Phobius"/>
    </source>
</evidence>
<gene>
    <name evidence="2" type="ORF">PREVCOP_03746</name>
</gene>
<proteinExistence type="predicted"/>
<feature type="transmembrane region" description="Helical" evidence="1">
    <location>
        <begin position="20"/>
        <end position="37"/>
    </location>
</feature>
<evidence type="ECO:0000313" key="3">
    <source>
        <dbReference type="Proteomes" id="UP000004477"/>
    </source>
</evidence>